<dbReference type="FunFam" id="2.60.40.10:FF:002039">
    <property type="entry name" value="EGF-like, fibronectin type III and laminin G domains"/>
    <property type="match status" value="1"/>
</dbReference>
<dbReference type="PANTHER" id="PTHR46957">
    <property type="entry name" value="CYTOKINE RECEPTOR"/>
    <property type="match status" value="1"/>
</dbReference>
<dbReference type="EMBL" id="JAACNH010010106">
    <property type="protein sequence ID" value="KAG8429260.1"/>
    <property type="molecule type" value="Genomic_DNA"/>
</dbReference>
<keyword evidence="3" id="KW-1185">Reference proteome</keyword>
<dbReference type="InterPro" id="IPR036116">
    <property type="entry name" value="FN3_sf"/>
</dbReference>
<feature type="non-terminal residue" evidence="2">
    <location>
        <position position="158"/>
    </location>
</feature>
<dbReference type="PROSITE" id="PS50853">
    <property type="entry name" value="FN3"/>
    <property type="match status" value="2"/>
</dbReference>
<feature type="domain" description="Fibronectin type-III" evidence="1">
    <location>
        <begin position="121"/>
        <end position="158"/>
    </location>
</feature>
<evidence type="ECO:0000259" key="1">
    <source>
        <dbReference type="PROSITE" id="PS50853"/>
    </source>
</evidence>
<reference evidence="2" key="1">
    <citation type="thesis" date="2020" institute="ProQuest LLC" country="789 East Eisenhower Parkway, Ann Arbor, MI, USA">
        <title>Comparative Genomics and Chromosome Evolution.</title>
        <authorList>
            <person name="Mudd A.B."/>
        </authorList>
    </citation>
    <scope>NUCLEOTIDE SEQUENCE</scope>
    <source>
        <strain evidence="2">Female2</strain>
        <tissue evidence="2">Blood</tissue>
    </source>
</reference>
<feature type="domain" description="Fibronectin type-III" evidence="1">
    <location>
        <begin position="5"/>
        <end position="113"/>
    </location>
</feature>
<dbReference type="PANTHER" id="PTHR46957:SF3">
    <property type="entry name" value="CYTOKINE RECEPTOR"/>
    <property type="match status" value="1"/>
</dbReference>
<dbReference type="SMART" id="SM00060">
    <property type="entry name" value="FN3"/>
    <property type="match status" value="1"/>
</dbReference>
<organism evidence="2 3">
    <name type="scientific">Hymenochirus boettgeri</name>
    <name type="common">Congo dwarf clawed frog</name>
    <dbReference type="NCBI Taxonomy" id="247094"/>
    <lineage>
        <taxon>Eukaryota</taxon>
        <taxon>Metazoa</taxon>
        <taxon>Chordata</taxon>
        <taxon>Craniata</taxon>
        <taxon>Vertebrata</taxon>
        <taxon>Euteleostomi</taxon>
        <taxon>Amphibia</taxon>
        <taxon>Batrachia</taxon>
        <taxon>Anura</taxon>
        <taxon>Pipoidea</taxon>
        <taxon>Pipidae</taxon>
        <taxon>Pipinae</taxon>
        <taxon>Hymenochirus</taxon>
    </lineage>
</organism>
<protein>
    <recommendedName>
        <fullName evidence="1">Fibronectin type-III domain-containing protein</fullName>
    </recommendedName>
</protein>
<evidence type="ECO:0000313" key="3">
    <source>
        <dbReference type="Proteomes" id="UP000812440"/>
    </source>
</evidence>
<sequence length="158" mass="17466">ERLGPPLDIHLEALNCTAFSVQWRMPRQHASTISGYTVFYTEVINGRHVKQLTQDVPVKLDMMNLGQLDALVTFEVILGDLNPATLHRVSVGAYSWAGKGRASMPRDVSTLPQEQCLSPDSPAQPKVVVVSDTEVAVSWKQNTSEGAPPVLYYTLQYI</sequence>
<evidence type="ECO:0000313" key="2">
    <source>
        <dbReference type="EMBL" id="KAG8429260.1"/>
    </source>
</evidence>
<gene>
    <name evidence="2" type="ORF">GDO86_017878</name>
</gene>
<dbReference type="InterPro" id="IPR050713">
    <property type="entry name" value="RTP_Phos/Ushers"/>
</dbReference>
<dbReference type="CDD" id="cd00063">
    <property type="entry name" value="FN3"/>
    <property type="match status" value="1"/>
</dbReference>
<proteinExistence type="predicted"/>
<dbReference type="InterPro" id="IPR003961">
    <property type="entry name" value="FN3_dom"/>
</dbReference>
<comment type="caution">
    <text evidence="2">The sequence shown here is derived from an EMBL/GenBank/DDBJ whole genome shotgun (WGS) entry which is preliminary data.</text>
</comment>
<feature type="non-terminal residue" evidence="2">
    <location>
        <position position="1"/>
    </location>
</feature>
<dbReference type="Pfam" id="PF00041">
    <property type="entry name" value="fn3"/>
    <property type="match status" value="1"/>
</dbReference>
<name>A0A8T2IDU1_9PIPI</name>
<dbReference type="Proteomes" id="UP000812440">
    <property type="component" value="Unassembled WGS sequence"/>
</dbReference>
<dbReference type="Gene3D" id="2.60.40.10">
    <property type="entry name" value="Immunoglobulins"/>
    <property type="match status" value="2"/>
</dbReference>
<dbReference type="OrthoDB" id="10014052at2759"/>
<dbReference type="InterPro" id="IPR013783">
    <property type="entry name" value="Ig-like_fold"/>
</dbReference>
<dbReference type="SUPFAM" id="SSF49265">
    <property type="entry name" value="Fibronectin type III"/>
    <property type="match status" value="1"/>
</dbReference>
<accession>A0A8T2IDU1</accession>
<dbReference type="AlphaFoldDB" id="A0A8T2IDU1"/>
<dbReference type="GO" id="GO:0016020">
    <property type="term" value="C:membrane"/>
    <property type="evidence" value="ECO:0007669"/>
    <property type="project" value="UniProtKB-SubCell"/>
</dbReference>